<proteinExistence type="predicted"/>
<dbReference type="EMBL" id="BMQQ01000024">
    <property type="protein sequence ID" value="GGT51988.1"/>
    <property type="molecule type" value="Genomic_DNA"/>
</dbReference>
<name>A0A918LUL7_9ACTN</name>
<reference evidence="1" key="1">
    <citation type="journal article" date="2014" name="Int. J. Syst. Evol. Microbiol.">
        <title>Complete genome sequence of Corynebacterium casei LMG S-19264T (=DSM 44701T), isolated from a smear-ripened cheese.</title>
        <authorList>
            <consortium name="US DOE Joint Genome Institute (JGI-PGF)"/>
            <person name="Walter F."/>
            <person name="Albersmeier A."/>
            <person name="Kalinowski J."/>
            <person name="Ruckert C."/>
        </authorList>
    </citation>
    <scope>NUCLEOTIDE SEQUENCE</scope>
    <source>
        <strain evidence="1">JCM 3172</strain>
    </source>
</reference>
<comment type="caution">
    <text evidence="1">The sequence shown here is derived from an EMBL/GenBank/DDBJ whole genome shotgun (WGS) entry which is preliminary data.</text>
</comment>
<accession>A0A918LUL7</accession>
<keyword evidence="2" id="KW-1185">Reference proteome</keyword>
<gene>
    <name evidence="1" type="ORF">GCM10014713_52470</name>
</gene>
<evidence type="ECO:0000313" key="2">
    <source>
        <dbReference type="Proteomes" id="UP000619486"/>
    </source>
</evidence>
<reference evidence="1" key="2">
    <citation type="submission" date="2020-09" db="EMBL/GenBank/DDBJ databases">
        <authorList>
            <person name="Sun Q."/>
            <person name="Ohkuma M."/>
        </authorList>
    </citation>
    <scope>NUCLEOTIDE SEQUENCE</scope>
    <source>
        <strain evidence="1">JCM 3172</strain>
    </source>
</reference>
<sequence>MVTSVMTTSMANTVGVMIPSRGPTPSTTSSVSPRQFSLTFEVWDTDQVAKDANWTGADAAVSRIVPG</sequence>
<evidence type="ECO:0000313" key="1">
    <source>
        <dbReference type="EMBL" id="GGT51988.1"/>
    </source>
</evidence>
<dbReference type="AlphaFoldDB" id="A0A918LUL7"/>
<protein>
    <submittedName>
        <fullName evidence="1">Uncharacterized protein</fullName>
    </submittedName>
</protein>
<dbReference type="Proteomes" id="UP000619486">
    <property type="component" value="Unassembled WGS sequence"/>
</dbReference>
<organism evidence="1 2">
    <name type="scientific">Streptomyces purpureus</name>
    <dbReference type="NCBI Taxonomy" id="1951"/>
    <lineage>
        <taxon>Bacteria</taxon>
        <taxon>Bacillati</taxon>
        <taxon>Actinomycetota</taxon>
        <taxon>Actinomycetes</taxon>
        <taxon>Kitasatosporales</taxon>
        <taxon>Streptomycetaceae</taxon>
        <taxon>Streptomyces</taxon>
    </lineage>
</organism>